<dbReference type="GO" id="GO:0032259">
    <property type="term" value="P:methylation"/>
    <property type="evidence" value="ECO:0007669"/>
    <property type="project" value="UniProtKB-KW"/>
</dbReference>
<keyword evidence="4" id="KW-0808">Transferase</keyword>
<sequence length="376" mass="40341">MSTLQDQVQPAAAEETTPSPSAAEELCGRLFGQALDAAELFNVYFGIELGLYRSLSEDGSATPAELAERTGHDARYVREWLAQQAVAGLLTANGDDPSSAVFSLAEGVRETLVDEVSPFYVGGLAYLPPAVGRAFPSLVAAFHTGEGVPYSAYGAEAVTAQEALNRPAYENSLIDEWLPQVPDIQARLADTSHPARVADLGAGVGWSSIRLAEAFPHIRVDGYDLDEESIARGRRYVAERGVAGQVDLEVADITQPLPRDGYDLAVFFECLHDLPHPVAALEAARRALAPGGSVIVMEENVAEHFTAPGDEVERFMAAAGTVWCVPQGRPDAGSEVVGPLAIRPAVMRQLAEAAGFTTVEILPIEHPFWRFYRLEG</sequence>
<name>A0A4R2IYB0_9ACTN</name>
<dbReference type="InterPro" id="IPR036390">
    <property type="entry name" value="WH_DNA-bd_sf"/>
</dbReference>
<dbReference type="EMBL" id="SLWR01000003">
    <property type="protein sequence ID" value="TCO49446.1"/>
    <property type="molecule type" value="Genomic_DNA"/>
</dbReference>
<dbReference type="Proteomes" id="UP000295573">
    <property type="component" value="Unassembled WGS sequence"/>
</dbReference>
<proteinExistence type="predicted"/>
<dbReference type="PANTHER" id="PTHR45128:SF2">
    <property type="entry name" value="METHYLTRANSFERASE DOMAIN-CONTAINING PROTEIN"/>
    <property type="match status" value="1"/>
</dbReference>
<dbReference type="InterPro" id="IPR013217">
    <property type="entry name" value="Methyltransf_12"/>
</dbReference>
<keyword evidence="5" id="KW-1185">Reference proteome</keyword>
<dbReference type="GO" id="GO:0008168">
    <property type="term" value="F:methyltransferase activity"/>
    <property type="evidence" value="ECO:0007669"/>
    <property type="project" value="UniProtKB-KW"/>
</dbReference>
<organism evidence="4 5">
    <name type="scientific">Kribbella antiqua</name>
    <dbReference type="NCBI Taxonomy" id="2512217"/>
    <lineage>
        <taxon>Bacteria</taxon>
        <taxon>Bacillati</taxon>
        <taxon>Actinomycetota</taxon>
        <taxon>Actinomycetes</taxon>
        <taxon>Propionibacteriales</taxon>
        <taxon>Kribbellaceae</taxon>
        <taxon>Kribbella</taxon>
    </lineage>
</organism>
<dbReference type="AlphaFoldDB" id="A0A4R2IYB0"/>
<dbReference type="InterPro" id="IPR053173">
    <property type="entry name" value="SAM-binding_MTase"/>
</dbReference>
<comment type="caution">
    <text evidence="4">The sequence shown here is derived from an EMBL/GenBank/DDBJ whole genome shotgun (WGS) entry which is preliminary data.</text>
</comment>
<dbReference type="InterPro" id="IPR048711">
    <property type="entry name" value="WHD_Rv2258c"/>
</dbReference>
<protein>
    <submittedName>
        <fullName evidence="4">Methyltransferase family protein</fullName>
    </submittedName>
</protein>
<evidence type="ECO:0000313" key="4">
    <source>
        <dbReference type="EMBL" id="TCO49446.1"/>
    </source>
</evidence>
<dbReference type="Pfam" id="PF08242">
    <property type="entry name" value="Methyltransf_12"/>
    <property type="match status" value="1"/>
</dbReference>
<dbReference type="SUPFAM" id="SSF53335">
    <property type="entry name" value="S-adenosyl-L-methionine-dependent methyltransferases"/>
    <property type="match status" value="1"/>
</dbReference>
<dbReference type="InterPro" id="IPR029063">
    <property type="entry name" value="SAM-dependent_MTases_sf"/>
</dbReference>
<dbReference type="PANTHER" id="PTHR45128">
    <property type="entry name" value="METHYLTRANSFERASE TYPE 11"/>
    <property type="match status" value="1"/>
</dbReference>
<keyword evidence="4" id="KW-0489">Methyltransferase</keyword>
<accession>A0A4R2IYB0</accession>
<evidence type="ECO:0000313" key="5">
    <source>
        <dbReference type="Proteomes" id="UP000295573"/>
    </source>
</evidence>
<dbReference type="SUPFAM" id="SSF46785">
    <property type="entry name" value="Winged helix' DNA-binding domain"/>
    <property type="match status" value="1"/>
</dbReference>
<feature type="region of interest" description="Disordered" evidence="1">
    <location>
        <begin position="1"/>
        <end position="21"/>
    </location>
</feature>
<dbReference type="OrthoDB" id="9801363at2"/>
<reference evidence="4 5" key="1">
    <citation type="journal article" date="2015" name="Stand. Genomic Sci.">
        <title>Genomic Encyclopedia of Bacterial and Archaeal Type Strains, Phase III: the genomes of soil and plant-associated and newly described type strains.</title>
        <authorList>
            <person name="Whitman W.B."/>
            <person name="Woyke T."/>
            <person name="Klenk H.P."/>
            <person name="Zhou Y."/>
            <person name="Lilburn T.G."/>
            <person name="Beck B.J."/>
            <person name="De Vos P."/>
            <person name="Vandamme P."/>
            <person name="Eisen J.A."/>
            <person name="Garrity G."/>
            <person name="Hugenholtz P."/>
            <person name="Kyrpides N.C."/>
        </authorList>
    </citation>
    <scope>NUCLEOTIDE SEQUENCE [LARGE SCALE GENOMIC DNA]</scope>
    <source>
        <strain evidence="4 5">VKM Ac-2541</strain>
    </source>
</reference>
<dbReference type="Gene3D" id="3.40.50.150">
    <property type="entry name" value="Vaccinia Virus protein VP39"/>
    <property type="match status" value="1"/>
</dbReference>
<evidence type="ECO:0000259" key="3">
    <source>
        <dbReference type="Pfam" id="PF21320"/>
    </source>
</evidence>
<dbReference type="RefSeq" id="WP_132147334.1">
    <property type="nucleotide sequence ID" value="NZ_SLWR01000003.1"/>
</dbReference>
<dbReference type="CDD" id="cd02440">
    <property type="entry name" value="AdoMet_MTases"/>
    <property type="match status" value="1"/>
</dbReference>
<feature type="domain" description="Methyltransferase type 12" evidence="2">
    <location>
        <begin position="199"/>
        <end position="293"/>
    </location>
</feature>
<feature type="domain" description="S-adenosylmethionine-dependent methyltransferase Rv2258c-like winged HTH" evidence="3">
    <location>
        <begin position="46"/>
        <end position="91"/>
    </location>
</feature>
<dbReference type="Pfam" id="PF21320">
    <property type="entry name" value="WHD_Rv2258c"/>
    <property type="match status" value="1"/>
</dbReference>
<evidence type="ECO:0000256" key="1">
    <source>
        <dbReference type="SAM" id="MobiDB-lite"/>
    </source>
</evidence>
<gene>
    <name evidence="4" type="ORF">EV646_103425</name>
</gene>
<evidence type="ECO:0000259" key="2">
    <source>
        <dbReference type="Pfam" id="PF08242"/>
    </source>
</evidence>